<sequence>MKWRLLPIERLVQNGIRSSANSGDGNSGLNSGQRSQTPPLLSLDQIRTTGSSNEYTDGPTGAPRKTDLVGTLEERRQNLHNLRSLALHENTSSSSSSREDSLQSSSVGVTPGAIGTSEGSANSVPANGDQIIRVQPKRSEPNSEELKPLNEAGKHADKCGECQRCRCANCSRPRALPSCWMCGRRCVCSANSAVDHLTCACCVKGLFYHCSSDDEDTCSDKPFSCSQLHCCARWATVSLLSLVFPCLLCYLPAKACAAACQLCYDRATRPGCRCKDSASVLVKKKKRSHLSGVTSENVLFFSEADLFFLVFRCGRLKRRACRAHPSPHT</sequence>
<feature type="region of interest" description="Disordered" evidence="8">
    <location>
        <begin position="17"/>
        <end position="40"/>
    </location>
</feature>
<comment type="subcellular location">
    <subcellularLocation>
        <location evidence="2">Cytoplasm</location>
    </subcellularLocation>
    <subcellularLocation>
        <location evidence="1">Membrane</location>
    </subcellularLocation>
</comment>
<dbReference type="InterPro" id="IPR051192">
    <property type="entry name" value="Sprouty_domain"/>
</dbReference>
<dbReference type="GO" id="GO:0016020">
    <property type="term" value="C:membrane"/>
    <property type="evidence" value="ECO:0007669"/>
    <property type="project" value="UniProtKB-SubCell"/>
</dbReference>
<dbReference type="Proteomes" id="UP000264800">
    <property type="component" value="Unplaced"/>
</dbReference>
<feature type="compositionally biased region" description="Low complexity" evidence="8">
    <location>
        <begin position="92"/>
        <end position="106"/>
    </location>
</feature>
<reference evidence="9" key="2">
    <citation type="submission" date="2025-09" db="UniProtKB">
        <authorList>
            <consortium name="Ensembl"/>
        </authorList>
    </citation>
    <scope>IDENTIFICATION</scope>
</reference>
<dbReference type="GO" id="GO:0009953">
    <property type="term" value="P:dorsal/ventral pattern formation"/>
    <property type="evidence" value="ECO:0007669"/>
    <property type="project" value="Ensembl"/>
</dbReference>
<dbReference type="PANTHER" id="PTHR12365:SF8">
    <property type="entry name" value="PROTEIN SPROUTY HOMOLOG 2"/>
    <property type="match status" value="1"/>
</dbReference>
<name>A0A3Q3AUU2_KRYMA</name>
<evidence type="ECO:0000313" key="10">
    <source>
        <dbReference type="Proteomes" id="UP000264800"/>
    </source>
</evidence>
<accession>A0A3Q3AUU2</accession>
<dbReference type="GO" id="GO:0001525">
    <property type="term" value="P:angiogenesis"/>
    <property type="evidence" value="ECO:0007669"/>
    <property type="project" value="Ensembl"/>
</dbReference>
<keyword evidence="5" id="KW-0217">Developmental protein</keyword>
<evidence type="ECO:0000313" key="9">
    <source>
        <dbReference type="Ensembl" id="ENSKMAP00000020331.1"/>
    </source>
</evidence>
<protein>
    <recommendedName>
        <fullName evidence="4">Protein sprouty homolog 2</fullName>
    </recommendedName>
</protein>
<evidence type="ECO:0000256" key="2">
    <source>
        <dbReference type="ARBA" id="ARBA00004496"/>
    </source>
</evidence>
<evidence type="ECO:0000256" key="7">
    <source>
        <dbReference type="ARBA" id="ARBA00023136"/>
    </source>
</evidence>
<feature type="compositionally biased region" description="Basic and acidic residues" evidence="8">
    <location>
        <begin position="137"/>
        <end position="147"/>
    </location>
</feature>
<evidence type="ECO:0000256" key="1">
    <source>
        <dbReference type="ARBA" id="ARBA00004370"/>
    </source>
</evidence>
<dbReference type="Pfam" id="PF05210">
    <property type="entry name" value="Sprouty"/>
    <property type="match status" value="1"/>
</dbReference>
<evidence type="ECO:0000256" key="5">
    <source>
        <dbReference type="ARBA" id="ARBA00022473"/>
    </source>
</evidence>
<keyword evidence="7" id="KW-0472">Membrane</keyword>
<proteinExistence type="inferred from homology"/>
<dbReference type="GO" id="GO:0040037">
    <property type="term" value="P:negative regulation of fibroblast growth factor receptor signaling pathway"/>
    <property type="evidence" value="ECO:0007669"/>
    <property type="project" value="Ensembl"/>
</dbReference>
<dbReference type="GO" id="GO:0005829">
    <property type="term" value="C:cytosol"/>
    <property type="evidence" value="ECO:0007669"/>
    <property type="project" value="TreeGrafter"/>
</dbReference>
<evidence type="ECO:0000256" key="6">
    <source>
        <dbReference type="ARBA" id="ARBA00022490"/>
    </source>
</evidence>
<organism evidence="9 10">
    <name type="scientific">Kryptolebias marmoratus</name>
    <name type="common">Mangrove killifish</name>
    <name type="synonym">Rivulus marmoratus</name>
    <dbReference type="NCBI Taxonomy" id="37003"/>
    <lineage>
        <taxon>Eukaryota</taxon>
        <taxon>Metazoa</taxon>
        <taxon>Chordata</taxon>
        <taxon>Craniata</taxon>
        <taxon>Vertebrata</taxon>
        <taxon>Euteleostomi</taxon>
        <taxon>Actinopterygii</taxon>
        <taxon>Neopterygii</taxon>
        <taxon>Teleostei</taxon>
        <taxon>Neoteleostei</taxon>
        <taxon>Acanthomorphata</taxon>
        <taxon>Ovalentaria</taxon>
        <taxon>Atherinomorphae</taxon>
        <taxon>Cyprinodontiformes</taxon>
        <taxon>Rivulidae</taxon>
        <taxon>Kryptolebias</taxon>
    </lineage>
</organism>
<dbReference type="STRING" id="37003.ENSKMAP00000020331"/>
<feature type="region of interest" description="Disordered" evidence="8">
    <location>
        <begin position="82"/>
        <end position="147"/>
    </location>
</feature>
<dbReference type="GeneTree" id="ENSGT00950000183055"/>
<dbReference type="Ensembl" id="ENSKMAT00000020599.1">
    <property type="protein sequence ID" value="ENSKMAP00000020331.1"/>
    <property type="gene ID" value="ENSKMAG00000015111.1"/>
</dbReference>
<reference evidence="9" key="1">
    <citation type="submission" date="2025-08" db="UniProtKB">
        <authorList>
            <consortium name="Ensembl"/>
        </authorList>
    </citation>
    <scope>IDENTIFICATION</scope>
</reference>
<dbReference type="OMA" id="TQSHCCV"/>
<dbReference type="GO" id="GO:0046580">
    <property type="term" value="P:negative regulation of Ras protein signal transduction"/>
    <property type="evidence" value="ECO:0007669"/>
    <property type="project" value="TreeGrafter"/>
</dbReference>
<dbReference type="PROSITE" id="PS51227">
    <property type="entry name" value="SPR"/>
    <property type="match status" value="1"/>
</dbReference>
<dbReference type="GO" id="GO:0048513">
    <property type="term" value="P:animal organ development"/>
    <property type="evidence" value="ECO:0007669"/>
    <property type="project" value="TreeGrafter"/>
</dbReference>
<keyword evidence="10" id="KW-1185">Reference proteome</keyword>
<evidence type="ECO:0000256" key="8">
    <source>
        <dbReference type="SAM" id="MobiDB-lite"/>
    </source>
</evidence>
<evidence type="ECO:0000256" key="3">
    <source>
        <dbReference type="ARBA" id="ARBA00010964"/>
    </source>
</evidence>
<dbReference type="PANTHER" id="PTHR12365">
    <property type="entry name" value="SPROUTY"/>
    <property type="match status" value="1"/>
</dbReference>
<comment type="similarity">
    <text evidence="3">Belongs to the sprouty family.</text>
</comment>
<evidence type="ECO:0000256" key="4">
    <source>
        <dbReference type="ARBA" id="ARBA00018854"/>
    </source>
</evidence>
<feature type="compositionally biased region" description="Low complexity" evidence="8">
    <location>
        <begin position="18"/>
        <end position="32"/>
    </location>
</feature>
<dbReference type="GO" id="GO:0060841">
    <property type="term" value="P:venous blood vessel development"/>
    <property type="evidence" value="ECO:0007669"/>
    <property type="project" value="Ensembl"/>
</dbReference>
<dbReference type="AlphaFoldDB" id="A0A3Q3AUU2"/>
<dbReference type="InterPro" id="IPR007875">
    <property type="entry name" value="Sprouty"/>
</dbReference>
<keyword evidence="6" id="KW-0963">Cytoplasm</keyword>